<dbReference type="InterPro" id="IPR029058">
    <property type="entry name" value="AB_hydrolase_fold"/>
</dbReference>
<dbReference type="GO" id="GO:0006508">
    <property type="term" value="P:proteolysis"/>
    <property type="evidence" value="ECO:0007669"/>
    <property type="project" value="InterPro"/>
</dbReference>
<dbReference type="Gene3D" id="3.40.50.1820">
    <property type="entry name" value="alpha/beta hydrolase"/>
    <property type="match status" value="1"/>
</dbReference>
<sequence>MVFRTFDLLMRTKFNVLLICLLVTLCFACKQQSGRLIPVNDFFKSQERVAFAISPDGKNLSYLKLINKKQELFIESLESGKATQITKLDDHVIGYYSWVSDNELIYYKESQDKNKQSSVYIIDKTGGNERQLNENEKSRLRVLKDQLIDNKYLLVSSNKRDSTVFDVYRLNVRDGKMEMAVKNPGNITDWITDTKGQLRLAISSDGVNEKLLYRENESQPFTAIQTNSFTTTIKPISFSETNPNVIYAISNMNRDKNALVELDCKTGKETKVLFANDTLNVVDAQYSRSKKRMGFVICETWKKEKFYLDDTVKAFYNKLDKLLPGTEYRIFDRDKDENLFIVRTFTDKNPGSYYLYFANKGQIKKLSDFNSSLKEQDLAEMKPISFTSRDGLKINGYLTLPLNKSPKDLPVVVLPHNGPGSRNTWGYNPEVQLLANRGYAVFQINYRGSSGYGKAFMTAGYKQWGGKINNDINDGVKWLISQKIADPKRVAIYGTGLGGYIALNSIFSSPGMYACAASNSGVINLFSYLKSIPPYLKSNLQMYYTIVGNPVTDVEYMRQVSPVFHSEKFNVPVFVAQSTNDPRINSGEVVQFVKELKKRKVNITYLEKGNETSPVGNEQSRQQMYLALEQFLDINLKKK</sequence>
<keyword evidence="4" id="KW-1185">Reference proteome</keyword>
<dbReference type="SUPFAM" id="SSF82171">
    <property type="entry name" value="DPP6 N-terminal domain-like"/>
    <property type="match status" value="1"/>
</dbReference>
<accession>A0A916UI99</accession>
<organism evidence="3 4">
    <name type="scientific">Pedobacter quisquiliarum</name>
    <dbReference type="NCBI Taxonomy" id="1834438"/>
    <lineage>
        <taxon>Bacteria</taxon>
        <taxon>Pseudomonadati</taxon>
        <taxon>Bacteroidota</taxon>
        <taxon>Sphingobacteriia</taxon>
        <taxon>Sphingobacteriales</taxon>
        <taxon>Sphingobacteriaceae</taxon>
        <taxon>Pedobacter</taxon>
    </lineage>
</organism>
<keyword evidence="1" id="KW-0378">Hydrolase</keyword>
<dbReference type="InterPro" id="IPR001375">
    <property type="entry name" value="Peptidase_S9_cat"/>
</dbReference>
<evidence type="ECO:0000313" key="4">
    <source>
        <dbReference type="Proteomes" id="UP000651668"/>
    </source>
</evidence>
<dbReference type="EMBL" id="BMIL01000010">
    <property type="protein sequence ID" value="GGC72936.1"/>
    <property type="molecule type" value="Genomic_DNA"/>
</dbReference>
<dbReference type="AlphaFoldDB" id="A0A916UI99"/>
<evidence type="ECO:0000259" key="2">
    <source>
        <dbReference type="Pfam" id="PF00326"/>
    </source>
</evidence>
<dbReference type="Gene3D" id="2.120.10.30">
    <property type="entry name" value="TolB, C-terminal domain"/>
    <property type="match status" value="1"/>
</dbReference>
<proteinExistence type="predicted"/>
<dbReference type="PANTHER" id="PTHR42776">
    <property type="entry name" value="SERINE PEPTIDASE S9 FAMILY MEMBER"/>
    <property type="match status" value="1"/>
</dbReference>
<reference evidence="3" key="2">
    <citation type="submission" date="2020-09" db="EMBL/GenBank/DDBJ databases">
        <authorList>
            <person name="Sun Q."/>
            <person name="Zhou Y."/>
        </authorList>
    </citation>
    <scope>NUCLEOTIDE SEQUENCE</scope>
    <source>
        <strain evidence="3">CGMCC 1.15343</strain>
    </source>
</reference>
<name>A0A916UI99_9SPHI</name>
<dbReference type="PANTHER" id="PTHR42776:SF27">
    <property type="entry name" value="DIPEPTIDYL PEPTIDASE FAMILY MEMBER 6"/>
    <property type="match status" value="1"/>
</dbReference>
<dbReference type="InterPro" id="IPR011042">
    <property type="entry name" value="6-blade_b-propeller_TolB-like"/>
</dbReference>
<feature type="domain" description="Peptidase S9 prolyl oligopeptidase catalytic" evidence="2">
    <location>
        <begin position="426"/>
        <end position="638"/>
    </location>
</feature>
<dbReference type="Proteomes" id="UP000651668">
    <property type="component" value="Unassembled WGS sequence"/>
</dbReference>
<dbReference type="Pfam" id="PF00326">
    <property type="entry name" value="Peptidase_S9"/>
    <property type="match status" value="1"/>
</dbReference>
<dbReference type="GO" id="GO:0004252">
    <property type="term" value="F:serine-type endopeptidase activity"/>
    <property type="evidence" value="ECO:0007669"/>
    <property type="project" value="TreeGrafter"/>
</dbReference>
<gene>
    <name evidence="3" type="ORF">GCM10011387_28070</name>
</gene>
<comment type="caution">
    <text evidence="3">The sequence shown here is derived from an EMBL/GenBank/DDBJ whole genome shotgun (WGS) entry which is preliminary data.</text>
</comment>
<reference evidence="3" key="1">
    <citation type="journal article" date="2014" name="Int. J. Syst. Evol. Microbiol.">
        <title>Complete genome sequence of Corynebacterium casei LMG S-19264T (=DSM 44701T), isolated from a smear-ripened cheese.</title>
        <authorList>
            <consortium name="US DOE Joint Genome Institute (JGI-PGF)"/>
            <person name="Walter F."/>
            <person name="Albersmeier A."/>
            <person name="Kalinowski J."/>
            <person name="Ruckert C."/>
        </authorList>
    </citation>
    <scope>NUCLEOTIDE SEQUENCE</scope>
    <source>
        <strain evidence="3">CGMCC 1.15343</strain>
    </source>
</reference>
<evidence type="ECO:0000256" key="1">
    <source>
        <dbReference type="ARBA" id="ARBA00022801"/>
    </source>
</evidence>
<evidence type="ECO:0000313" key="3">
    <source>
        <dbReference type="EMBL" id="GGC72936.1"/>
    </source>
</evidence>
<dbReference type="SUPFAM" id="SSF53474">
    <property type="entry name" value="alpha/beta-Hydrolases"/>
    <property type="match status" value="1"/>
</dbReference>
<protein>
    <submittedName>
        <fullName evidence="3">Peptidase</fullName>
    </submittedName>
</protein>